<keyword evidence="2" id="KW-0479">Metal-binding</keyword>
<dbReference type="GO" id="GO:0046872">
    <property type="term" value="F:metal ion binding"/>
    <property type="evidence" value="ECO:0007669"/>
    <property type="project" value="UniProtKB-KW"/>
</dbReference>
<proteinExistence type="predicted"/>
<evidence type="ECO:0000313" key="9">
    <source>
        <dbReference type="Proteomes" id="UP000290407"/>
    </source>
</evidence>
<gene>
    <name evidence="8" type="ORF">EQG79_27335</name>
</gene>
<dbReference type="PANTHER" id="PTHR10151">
    <property type="entry name" value="ECTONUCLEOTIDE PYROPHOSPHATASE/PHOSPHODIESTERASE"/>
    <property type="match status" value="1"/>
</dbReference>
<keyword evidence="9" id="KW-1185">Reference proteome</keyword>
<feature type="binding site" evidence="5">
    <location>
        <begin position="181"/>
        <end position="183"/>
    </location>
    <ligand>
        <name>substrate</name>
    </ligand>
</feature>
<evidence type="ECO:0000313" key="8">
    <source>
        <dbReference type="EMBL" id="RYC66818.1"/>
    </source>
</evidence>
<dbReference type="InterPro" id="IPR002591">
    <property type="entry name" value="Phosphodiest/P_Trfase"/>
</dbReference>
<evidence type="ECO:0000256" key="6">
    <source>
        <dbReference type="SAM" id="MobiDB-lite"/>
    </source>
</evidence>
<keyword evidence="3 7" id="KW-0732">Signal</keyword>
<feature type="chain" id="PRO_5020731076" evidence="7">
    <location>
        <begin position="19"/>
        <end position="564"/>
    </location>
</feature>
<comment type="caution">
    <text evidence="8">The sequence shown here is derived from an EMBL/GenBank/DDBJ whole genome shotgun (WGS) entry which is preliminary data.</text>
</comment>
<dbReference type="GO" id="GO:0004035">
    <property type="term" value="F:alkaline phosphatase activity"/>
    <property type="evidence" value="ECO:0007669"/>
    <property type="project" value="InterPro"/>
</dbReference>
<feature type="region of interest" description="Disordered" evidence="6">
    <location>
        <begin position="20"/>
        <end position="41"/>
    </location>
</feature>
<feature type="binding site" evidence="5">
    <location>
        <position position="120"/>
    </location>
    <ligand>
        <name>substrate</name>
    </ligand>
</feature>
<name>A0A4V1RVH8_9BACT</name>
<dbReference type="EMBL" id="SBLB01000011">
    <property type="protein sequence ID" value="RYC66818.1"/>
    <property type="molecule type" value="Genomic_DNA"/>
</dbReference>
<evidence type="ECO:0000256" key="2">
    <source>
        <dbReference type="ARBA" id="ARBA00022723"/>
    </source>
</evidence>
<dbReference type="InterPro" id="IPR026263">
    <property type="entry name" value="Alkaline_phosphatase_prok"/>
</dbReference>
<dbReference type="PANTHER" id="PTHR10151:SF120">
    <property type="entry name" value="BIS(5'-ADENOSYL)-TRIPHOSPHATASE"/>
    <property type="match status" value="1"/>
</dbReference>
<dbReference type="NCBIfam" id="NF042991">
    <property type="entry name" value="alk_phos_PafA"/>
    <property type="match status" value="1"/>
</dbReference>
<dbReference type="AlphaFoldDB" id="A0A4V1RVH8"/>
<feature type="signal peptide" evidence="7">
    <location>
        <begin position="1"/>
        <end position="18"/>
    </location>
</feature>
<dbReference type="Proteomes" id="UP000290407">
    <property type="component" value="Unassembled WGS sequence"/>
</dbReference>
<feature type="active site" description="Phosphothreonine intermediate" evidence="4">
    <location>
        <position position="99"/>
    </location>
</feature>
<dbReference type="RefSeq" id="WP_129605927.1">
    <property type="nucleotide sequence ID" value="NZ_SBLB01000011.1"/>
</dbReference>
<organism evidence="8 9">
    <name type="scientific">Spirosoma sordidisoli</name>
    <dbReference type="NCBI Taxonomy" id="2502893"/>
    <lineage>
        <taxon>Bacteria</taxon>
        <taxon>Pseudomonadati</taxon>
        <taxon>Bacteroidota</taxon>
        <taxon>Cytophagia</taxon>
        <taxon>Cytophagales</taxon>
        <taxon>Cytophagaceae</taxon>
        <taxon>Spirosoma</taxon>
    </lineage>
</organism>
<sequence>MRLLTFLGWLLTTAAVFAQTPSQPKRSTSPRKVISPAAANADGQPLKRPKLVVGIVVDQMRYDYLYRYYDKFGKGGFRRMMDEGFNARNNHYHYAATYTGPGHAAIYTGSAPALNGIVGNDFYDRNLGRMVYCAEDTSVSTIGNTGTAGKMSPRNMLVTTIGDQLKLATDGRSKVVGIALKDRGAILPAGHAANGAYWFDSKDGKFISSTFYQKELPRWVQAFNDRKLPETYIGQKWELLLPLDQYTESTVDDEAYEATLPGESKSVFPHEFVVQAGSSKYEVLRTSPYGDQLTKEFALAALKGEKLGQSGVTDMLCVSFSSPDYIGHAFGTHAIETEDNYLRLDRQLAELFSQLDATVGKGEWLAFLSADHGAADVPGFSQQYRIPADVKSYGEVSDAVKAALEKAYGPGKWMLTYFNQQIYLNHPLLVEKKIAIQEVYELISSVLLKQRGVVNVINLHNIHAESLPDIQTNLFRNVYFPNRSGDMYVMQQAGWFEGRNRGTTHGTVYNYDTHVPFLLYGWGVRPGQTFRRTHIHDIAPTITALLGVLEPSGCIGDPVGEGIR</sequence>
<evidence type="ECO:0000256" key="5">
    <source>
        <dbReference type="PIRSR" id="PIRSR031924-51"/>
    </source>
</evidence>
<dbReference type="PIRSF" id="PIRSF031924">
    <property type="entry name" value="Pi-irrepressible_AP"/>
    <property type="match status" value="1"/>
</dbReference>
<protein>
    <submittedName>
        <fullName evidence="8">Alkaline phosphatase family protein</fullName>
    </submittedName>
</protein>
<evidence type="ECO:0000256" key="7">
    <source>
        <dbReference type="SAM" id="SignalP"/>
    </source>
</evidence>
<dbReference type="InterPro" id="IPR017850">
    <property type="entry name" value="Alkaline_phosphatase_core_sf"/>
</dbReference>
<accession>A0A4V1RVH8</accession>
<evidence type="ECO:0000256" key="1">
    <source>
        <dbReference type="ARBA" id="ARBA00022553"/>
    </source>
</evidence>
<reference evidence="8 9" key="1">
    <citation type="submission" date="2019-01" db="EMBL/GenBank/DDBJ databases">
        <title>Spirosoma flava sp. nov., a propanil-degrading bacterium isolated from herbicide-contaminated soil.</title>
        <authorList>
            <person name="Zhang L."/>
            <person name="Jiang J.-D."/>
        </authorList>
    </citation>
    <scope>NUCLEOTIDE SEQUENCE [LARGE SCALE GENOMIC DNA]</scope>
    <source>
        <strain evidence="8 9">TY50</strain>
    </source>
</reference>
<dbReference type="CDD" id="cd16016">
    <property type="entry name" value="AP-SPAP"/>
    <property type="match status" value="1"/>
</dbReference>
<dbReference type="Pfam" id="PF01663">
    <property type="entry name" value="Phosphodiest"/>
    <property type="match status" value="1"/>
</dbReference>
<keyword evidence="1 4" id="KW-0597">Phosphoprotein</keyword>
<evidence type="ECO:0000256" key="4">
    <source>
        <dbReference type="PIRSR" id="PIRSR031924-50"/>
    </source>
</evidence>
<dbReference type="SUPFAM" id="SSF53649">
    <property type="entry name" value="Alkaline phosphatase-like"/>
    <property type="match status" value="1"/>
</dbReference>
<dbReference type="Gene3D" id="3.30.1360.150">
    <property type="match status" value="1"/>
</dbReference>
<evidence type="ECO:0000256" key="3">
    <source>
        <dbReference type="ARBA" id="ARBA00022729"/>
    </source>
</evidence>
<dbReference type="Gene3D" id="3.40.720.10">
    <property type="entry name" value="Alkaline Phosphatase, subunit A"/>
    <property type="match status" value="1"/>
</dbReference>